<proteinExistence type="inferred from homology"/>
<protein>
    <recommendedName>
        <fullName evidence="10">Transmembrane 9 superfamily member</fullName>
    </recommendedName>
</protein>
<name>A0A2P6PET6_ROSCH</name>
<organism evidence="11 12">
    <name type="scientific">Rosa chinensis</name>
    <name type="common">China rose</name>
    <dbReference type="NCBI Taxonomy" id="74649"/>
    <lineage>
        <taxon>Eukaryota</taxon>
        <taxon>Viridiplantae</taxon>
        <taxon>Streptophyta</taxon>
        <taxon>Embryophyta</taxon>
        <taxon>Tracheophyta</taxon>
        <taxon>Spermatophyta</taxon>
        <taxon>Magnoliopsida</taxon>
        <taxon>eudicotyledons</taxon>
        <taxon>Gunneridae</taxon>
        <taxon>Pentapetalae</taxon>
        <taxon>rosids</taxon>
        <taxon>fabids</taxon>
        <taxon>Rosales</taxon>
        <taxon>Rosaceae</taxon>
        <taxon>Rosoideae</taxon>
        <taxon>Rosoideae incertae sedis</taxon>
        <taxon>Rosa</taxon>
    </lineage>
</organism>
<comment type="similarity">
    <text evidence="3 10">Belongs to the nonaspanin (TM9SF) (TC 9.A.2) family.</text>
</comment>
<dbReference type="GO" id="GO:0072657">
    <property type="term" value="P:protein localization to membrane"/>
    <property type="evidence" value="ECO:0007669"/>
    <property type="project" value="TreeGrafter"/>
</dbReference>
<keyword evidence="6" id="KW-0967">Endosome</keyword>
<evidence type="ECO:0000256" key="7">
    <source>
        <dbReference type="ARBA" id="ARBA00022989"/>
    </source>
</evidence>
<evidence type="ECO:0000256" key="1">
    <source>
        <dbReference type="ARBA" id="ARBA00004337"/>
    </source>
</evidence>
<evidence type="ECO:0000256" key="8">
    <source>
        <dbReference type="ARBA" id="ARBA00023034"/>
    </source>
</evidence>
<dbReference type="InterPro" id="IPR004240">
    <property type="entry name" value="EMP70"/>
</dbReference>
<evidence type="ECO:0000313" key="12">
    <source>
        <dbReference type="Proteomes" id="UP000238479"/>
    </source>
</evidence>
<dbReference type="AlphaFoldDB" id="A0A2P6PET6"/>
<keyword evidence="8" id="KW-0333">Golgi apparatus</keyword>
<reference evidence="11 12" key="1">
    <citation type="journal article" date="2018" name="Nat. Genet.">
        <title>The Rosa genome provides new insights in the design of modern roses.</title>
        <authorList>
            <person name="Bendahmane M."/>
        </authorList>
    </citation>
    <scope>NUCLEOTIDE SEQUENCE [LARGE SCALE GENOMIC DNA]</scope>
    <source>
        <strain evidence="12">cv. Old Blush</strain>
    </source>
</reference>
<evidence type="ECO:0000313" key="11">
    <source>
        <dbReference type="EMBL" id="PRQ20439.1"/>
    </source>
</evidence>
<keyword evidence="5" id="KW-0732">Signal</keyword>
<evidence type="ECO:0000256" key="3">
    <source>
        <dbReference type="ARBA" id="ARBA00005227"/>
    </source>
</evidence>
<keyword evidence="12" id="KW-1185">Reference proteome</keyword>
<comment type="subcellular location">
    <subcellularLocation>
        <location evidence="1">Endosome membrane</location>
        <topology evidence="1">Multi-pass membrane protein</topology>
    </subcellularLocation>
    <subcellularLocation>
        <location evidence="2">Golgi apparatus membrane</location>
        <topology evidence="2">Multi-pass membrane protein</topology>
    </subcellularLocation>
</comment>
<feature type="transmembrane region" description="Helical" evidence="10">
    <location>
        <begin position="115"/>
        <end position="139"/>
    </location>
</feature>
<evidence type="ECO:0000256" key="5">
    <source>
        <dbReference type="ARBA" id="ARBA00022729"/>
    </source>
</evidence>
<dbReference type="PANTHER" id="PTHR10766:SF169">
    <property type="entry name" value="TRANSMEMBRANE 9 SUPERFAMILY MEMBER"/>
    <property type="match status" value="1"/>
</dbReference>
<dbReference type="GO" id="GO:0010008">
    <property type="term" value="C:endosome membrane"/>
    <property type="evidence" value="ECO:0007669"/>
    <property type="project" value="UniProtKB-SubCell"/>
</dbReference>
<evidence type="ECO:0000256" key="4">
    <source>
        <dbReference type="ARBA" id="ARBA00022692"/>
    </source>
</evidence>
<feature type="transmembrane region" description="Helical" evidence="10">
    <location>
        <begin position="6"/>
        <end position="24"/>
    </location>
</feature>
<keyword evidence="7 10" id="KW-1133">Transmembrane helix</keyword>
<feature type="transmembrane region" description="Helical" evidence="10">
    <location>
        <begin position="80"/>
        <end position="103"/>
    </location>
</feature>
<accession>A0A2P6PET6</accession>
<keyword evidence="4 10" id="KW-0812">Transmembrane</keyword>
<feature type="transmembrane region" description="Helical" evidence="10">
    <location>
        <begin position="159"/>
        <end position="177"/>
    </location>
</feature>
<sequence length="186" mass="21900">MSVVNLLSFYLAHFQLVGVFYPYNRGALFTALVVRNLLLTGCLFCGSLFLTFCFLNTVYIELYYIFASVWGHRIYTIYSILFIVFLILLLVTVFITVALTYFQLAAEDHEWWPDLLLMCTSFFFGYMACICYGFFLMLGTVGFRAALLFVCHIYKSIKRVSWIFLVNWYLFLPLEHWKKSTIFGRR</sequence>
<evidence type="ECO:0000256" key="9">
    <source>
        <dbReference type="ARBA" id="ARBA00023136"/>
    </source>
</evidence>
<feature type="transmembrane region" description="Helical" evidence="10">
    <location>
        <begin position="36"/>
        <end position="60"/>
    </location>
</feature>
<dbReference type="Proteomes" id="UP000238479">
    <property type="component" value="Chromosome 7"/>
</dbReference>
<evidence type="ECO:0000256" key="2">
    <source>
        <dbReference type="ARBA" id="ARBA00004653"/>
    </source>
</evidence>
<gene>
    <name evidence="11" type="ORF">RchiOBHm_Chr7g0228191</name>
</gene>
<dbReference type="Pfam" id="PF02990">
    <property type="entry name" value="EMP70"/>
    <property type="match status" value="1"/>
</dbReference>
<evidence type="ECO:0000256" key="10">
    <source>
        <dbReference type="RuleBase" id="RU363079"/>
    </source>
</evidence>
<comment type="caution">
    <text evidence="10">Lacks conserved residue(s) required for the propagation of feature annotation.</text>
</comment>
<dbReference type="EMBL" id="PDCK01000045">
    <property type="protein sequence ID" value="PRQ20439.1"/>
    <property type="molecule type" value="Genomic_DNA"/>
</dbReference>
<evidence type="ECO:0000256" key="6">
    <source>
        <dbReference type="ARBA" id="ARBA00022753"/>
    </source>
</evidence>
<dbReference type="GO" id="GO:0000139">
    <property type="term" value="C:Golgi membrane"/>
    <property type="evidence" value="ECO:0007669"/>
    <property type="project" value="UniProtKB-SubCell"/>
</dbReference>
<dbReference type="Gramene" id="PRQ20439">
    <property type="protein sequence ID" value="PRQ20439"/>
    <property type="gene ID" value="RchiOBHm_Chr7g0228191"/>
</dbReference>
<keyword evidence="9 10" id="KW-0472">Membrane</keyword>
<comment type="caution">
    <text evidence="11">The sequence shown here is derived from an EMBL/GenBank/DDBJ whole genome shotgun (WGS) entry which is preliminary data.</text>
</comment>
<dbReference type="PANTHER" id="PTHR10766">
    <property type="entry name" value="TRANSMEMBRANE 9 SUPERFAMILY PROTEIN"/>
    <property type="match status" value="1"/>
</dbReference>